<keyword evidence="3" id="KW-1185">Reference proteome</keyword>
<dbReference type="Proteomes" id="UP000823775">
    <property type="component" value="Unassembled WGS sequence"/>
</dbReference>
<feature type="compositionally biased region" description="Polar residues" evidence="1">
    <location>
        <begin position="1"/>
        <end position="21"/>
    </location>
</feature>
<dbReference type="PANTHER" id="PTHR31803">
    <property type="entry name" value="ALTERNATIVE OXIDASE"/>
    <property type="match status" value="1"/>
</dbReference>
<evidence type="ECO:0000313" key="2">
    <source>
        <dbReference type="EMBL" id="MCD7452840.1"/>
    </source>
</evidence>
<dbReference type="EMBL" id="JACEIK010000224">
    <property type="protein sequence ID" value="MCD7452840.1"/>
    <property type="molecule type" value="Genomic_DNA"/>
</dbReference>
<protein>
    <submittedName>
        <fullName evidence="2">Uncharacterized protein</fullName>
    </submittedName>
</protein>
<feature type="region of interest" description="Disordered" evidence="1">
    <location>
        <begin position="1"/>
        <end position="27"/>
    </location>
</feature>
<sequence length="132" mass="15799">MASYNKSRAKNSNHWQHTVANETGDKATRLRPRRLSSYWQHLARQFPMDKFAYWTVQALKYPTYMFFQRRHMCHASVTRNRCSRARDGRRMLLHCKSLRRFEHSGRLDQSPPRSQLITMDASHDLHRANIEP</sequence>
<evidence type="ECO:0000256" key="1">
    <source>
        <dbReference type="SAM" id="MobiDB-lite"/>
    </source>
</evidence>
<proteinExistence type="predicted"/>
<reference evidence="2 3" key="1">
    <citation type="journal article" date="2021" name="BMC Genomics">
        <title>Datura genome reveals duplications of psychoactive alkaloid biosynthetic genes and high mutation rate following tissue culture.</title>
        <authorList>
            <person name="Rajewski A."/>
            <person name="Carter-House D."/>
            <person name="Stajich J."/>
            <person name="Litt A."/>
        </authorList>
    </citation>
    <scope>NUCLEOTIDE SEQUENCE [LARGE SCALE GENOMIC DNA]</scope>
    <source>
        <strain evidence="2">AR-01</strain>
    </source>
</reference>
<comment type="caution">
    <text evidence="2">The sequence shown here is derived from an EMBL/GenBank/DDBJ whole genome shotgun (WGS) entry which is preliminary data.</text>
</comment>
<dbReference type="InterPro" id="IPR002680">
    <property type="entry name" value="AOX"/>
</dbReference>
<accession>A0ABS8S3J2</accession>
<evidence type="ECO:0000313" key="3">
    <source>
        <dbReference type="Proteomes" id="UP000823775"/>
    </source>
</evidence>
<organism evidence="2 3">
    <name type="scientific">Datura stramonium</name>
    <name type="common">Jimsonweed</name>
    <name type="synonym">Common thornapple</name>
    <dbReference type="NCBI Taxonomy" id="4076"/>
    <lineage>
        <taxon>Eukaryota</taxon>
        <taxon>Viridiplantae</taxon>
        <taxon>Streptophyta</taxon>
        <taxon>Embryophyta</taxon>
        <taxon>Tracheophyta</taxon>
        <taxon>Spermatophyta</taxon>
        <taxon>Magnoliopsida</taxon>
        <taxon>eudicotyledons</taxon>
        <taxon>Gunneridae</taxon>
        <taxon>Pentapetalae</taxon>
        <taxon>asterids</taxon>
        <taxon>lamiids</taxon>
        <taxon>Solanales</taxon>
        <taxon>Solanaceae</taxon>
        <taxon>Solanoideae</taxon>
        <taxon>Datureae</taxon>
        <taxon>Datura</taxon>
    </lineage>
</organism>
<feature type="region of interest" description="Disordered" evidence="1">
    <location>
        <begin position="104"/>
        <end position="123"/>
    </location>
</feature>
<gene>
    <name evidence="2" type="ORF">HAX54_018281</name>
</gene>
<name>A0ABS8S3J2_DATST</name>
<dbReference type="PANTHER" id="PTHR31803:SF7">
    <property type="entry name" value="UBIQUINOL OXIDASE 3, MITOCHONDRIAL"/>
    <property type="match status" value="1"/>
</dbReference>